<dbReference type="EC" id="2.3.2.27" evidence="6"/>
<evidence type="ECO:0000256" key="15">
    <source>
        <dbReference type="ARBA" id="ARBA00081821"/>
    </source>
</evidence>
<dbReference type="InterPro" id="IPR013083">
    <property type="entry name" value="Znf_RING/FYVE/PHD"/>
</dbReference>
<evidence type="ECO:0000256" key="14">
    <source>
        <dbReference type="ARBA" id="ARBA00072779"/>
    </source>
</evidence>
<dbReference type="PANTHER" id="PTHR13931">
    <property type="entry name" value="UBIQUITINATION FACTOR E4"/>
    <property type="match status" value="1"/>
</dbReference>
<dbReference type="SMART" id="SM00504">
    <property type="entry name" value="Ubox"/>
    <property type="match status" value="1"/>
</dbReference>
<keyword evidence="9" id="KW-0808">Transferase</keyword>
<keyword evidence="10" id="KW-0833">Ubl conjugation pathway</keyword>
<dbReference type="GO" id="GO:0000209">
    <property type="term" value="P:protein polyubiquitination"/>
    <property type="evidence" value="ECO:0007669"/>
    <property type="project" value="TreeGrafter"/>
</dbReference>
<dbReference type="CDD" id="cd16658">
    <property type="entry name" value="RING-Ubox_UBE4B"/>
    <property type="match status" value="1"/>
</dbReference>
<dbReference type="PROSITE" id="PS51698">
    <property type="entry name" value="U_BOX"/>
    <property type="match status" value="1"/>
</dbReference>
<dbReference type="OrthoDB" id="20295at2759"/>
<evidence type="ECO:0000256" key="2">
    <source>
        <dbReference type="ARBA" id="ARBA00004123"/>
    </source>
</evidence>
<dbReference type="InterPro" id="IPR045132">
    <property type="entry name" value="UBE4"/>
</dbReference>
<dbReference type="GO" id="GO:0006511">
    <property type="term" value="P:ubiquitin-dependent protein catabolic process"/>
    <property type="evidence" value="ECO:0007669"/>
    <property type="project" value="InterPro"/>
</dbReference>
<dbReference type="Pfam" id="PF10408">
    <property type="entry name" value="Ufd2P_core"/>
    <property type="match status" value="1"/>
</dbReference>
<evidence type="ECO:0000256" key="1">
    <source>
        <dbReference type="ARBA" id="ARBA00000900"/>
    </source>
</evidence>
<protein>
    <recommendedName>
        <fullName evidence="14">Ubiquitin conjugation factor E4 B</fullName>
        <ecNumber evidence="6">2.3.2.27</ecNumber>
    </recommendedName>
    <alternativeName>
        <fullName evidence="16">RING-type E3 ubiquitin transferase E4 B</fullName>
    </alternativeName>
    <alternativeName>
        <fullName evidence="15">Ubiquitin fusion degradation protein 2</fullName>
    </alternativeName>
</protein>
<evidence type="ECO:0000256" key="3">
    <source>
        <dbReference type="ARBA" id="ARBA00004496"/>
    </source>
</evidence>
<dbReference type="InterPro" id="IPR019474">
    <property type="entry name" value="Ub_conjug_fac_E4_core"/>
</dbReference>
<evidence type="ECO:0000256" key="5">
    <source>
        <dbReference type="ARBA" id="ARBA00007434"/>
    </source>
</evidence>
<comment type="similarity">
    <text evidence="5">Belongs to the ubiquitin conjugation factor E4 family.</text>
</comment>
<evidence type="ECO:0000256" key="9">
    <source>
        <dbReference type="ARBA" id="ARBA00022679"/>
    </source>
</evidence>
<evidence type="ECO:0000256" key="7">
    <source>
        <dbReference type="ARBA" id="ARBA00022490"/>
    </source>
</evidence>
<gene>
    <name evidence="18" type="ORF">PACLA_8A026451</name>
</gene>
<feature type="domain" description="U-box" evidence="17">
    <location>
        <begin position="949"/>
        <end position="1023"/>
    </location>
</feature>
<dbReference type="FunFam" id="3.30.40.10:FF:000060">
    <property type="entry name" value="ubiquitin conjugation factor E4 B"/>
    <property type="match status" value="1"/>
</dbReference>
<dbReference type="Pfam" id="PF04564">
    <property type="entry name" value="U-box"/>
    <property type="match status" value="1"/>
</dbReference>
<evidence type="ECO:0000259" key="17">
    <source>
        <dbReference type="PROSITE" id="PS51698"/>
    </source>
</evidence>
<keyword evidence="8" id="KW-0597">Phosphoprotein</keyword>
<proteinExistence type="inferred from homology"/>
<evidence type="ECO:0000313" key="18">
    <source>
        <dbReference type="EMBL" id="CAB4010168.1"/>
    </source>
</evidence>
<keyword evidence="11" id="KW-0007">Acetylation</keyword>
<comment type="subcellular location">
    <subcellularLocation>
        <location evidence="3">Cytoplasm</location>
    </subcellularLocation>
    <subcellularLocation>
        <location evidence="2">Nucleus</location>
    </subcellularLocation>
</comment>
<dbReference type="SUPFAM" id="SSF57850">
    <property type="entry name" value="RING/U-box"/>
    <property type="match status" value="1"/>
</dbReference>
<dbReference type="GO" id="GO:0005737">
    <property type="term" value="C:cytoplasm"/>
    <property type="evidence" value="ECO:0007669"/>
    <property type="project" value="UniProtKB-SubCell"/>
</dbReference>
<keyword evidence="19" id="KW-1185">Reference proteome</keyword>
<keyword evidence="7" id="KW-0963">Cytoplasm</keyword>
<evidence type="ECO:0000256" key="12">
    <source>
        <dbReference type="ARBA" id="ARBA00023242"/>
    </source>
</evidence>
<name>A0A6S7JDN4_PARCT</name>
<dbReference type="PANTHER" id="PTHR13931:SF2">
    <property type="entry name" value="UBIQUITIN CONJUGATION FACTOR E4 B"/>
    <property type="match status" value="1"/>
</dbReference>
<comment type="catalytic activity">
    <reaction evidence="1">
        <text>S-ubiquitinyl-[E2 ubiquitin-conjugating enzyme]-L-cysteine + [acceptor protein]-L-lysine = [E2 ubiquitin-conjugating enzyme]-L-cysteine + N(6)-ubiquitinyl-[acceptor protein]-L-lysine.</text>
        <dbReference type="EC" id="2.3.2.27"/>
    </reaction>
</comment>
<evidence type="ECO:0000256" key="6">
    <source>
        <dbReference type="ARBA" id="ARBA00012483"/>
    </source>
</evidence>
<comment type="function">
    <text evidence="13">Ubiquitin-protein ligase that probably functions as an E3 ligase in conjunction with specific E1 and E2 ligases. May also function as an E4 ligase mediating the assembly of polyubiquitin chains on substrates ubiquitinated by another E3 ubiquitin ligase. May regulate myosin assembly in striated muscles together with STUB1 and VCP/p97 by targeting myosin chaperone UNC45B for proteasomal degradation.</text>
</comment>
<accession>A0A6S7JDN4</accession>
<keyword evidence="12" id="KW-0539">Nucleus</keyword>
<dbReference type="GO" id="GO:0034450">
    <property type="term" value="F:ubiquitin-ubiquitin ligase activity"/>
    <property type="evidence" value="ECO:0007669"/>
    <property type="project" value="InterPro"/>
</dbReference>
<dbReference type="Gene3D" id="3.30.40.10">
    <property type="entry name" value="Zinc/RING finger domain, C3HC4 (zinc finger)"/>
    <property type="match status" value="1"/>
</dbReference>
<dbReference type="GO" id="GO:0000151">
    <property type="term" value="C:ubiquitin ligase complex"/>
    <property type="evidence" value="ECO:0007669"/>
    <property type="project" value="InterPro"/>
</dbReference>
<dbReference type="InterPro" id="IPR003613">
    <property type="entry name" value="Ubox_domain"/>
</dbReference>
<sequence length="1028" mass="118673">MEVDEDGRIEDGMIGDKCGKRLSPNAPTSSPELLQAVKKCRENTEISEKLAVTNEQLKTGIAQIFNVCFDETKILSSTAQYLPETSEELCKNSSAAFADMEVFINDALMEKIAVDKSQEKENSSSCKNKENEMLDFGAEQFLYFMESYGRVNKIEKEYHKRRLDEVWSGMLRQAKTQALRFSSLVLQGTFSERSVLRPSPLLPYLLEDKTKRAPGFLDDLIQMLSDDAVAMETVFAPVLLGLAERVKNCSMADPSYKYPLEAMAELCEIRLGSASNRPICNLMVKLPSWLPKPLSEACGNELERLSLLGPFFSLSVFAEDSEAVAEKYFSGTNMKKDAVILSTNQLRQSLRIVRNELFKIIHSLLVSMESREKTLEYLAEVLSRNRKRSHIQYVFLSVQSDDTKHSSNGFMTNFLSVLQTLCHKVTLDKINHYYLHHPKSRIDISQDTKMKGTSEEIKKWKNELNSNMEWKPVKFPTECYFMCFQCHHLSIMPCLQQYSRTWRTLRDMTRMVEELEGREGEWKDTPMAARNKLLLKRWKEKIKKLMDSKVCSDVVLLDPDFLHNCLKYYSSTAEWIVMLMRNFKQSPVELPLGAEVPQLFAALPEYYIEDIADFLTFINVHGTENLQVASMKNIVMLMILVICSPSYLSNPYLTAKLIEVIFIGILVNQPKECPWVETLKYDPICRDKLSPALMRFYTDVESTGSSSEFYDKFSIRHHISVIVKELWKDLYHKLAILEHSRSNEFVRFVNMLINDTTFLLDESLNCLKSINEIQQLMKNRPEWEALTREARTTHQRQLASNERQCKSYLTFANETVDMMHYLTKEAREPFLKAELRDRLAAMLNYNLTQLSGSKCRNLKVENPEKYNFDPKTLLNRITDIYLHLDSSEFVEALAADERSYKKELFVDACKYLRKANLKTETELTNFQIMSENVEKKKNENAQKEEDFGDAPEEFKDPLMDTLMVEPVLLPTSGKIMDRAVITRHLLNSSNDPFNRSPLSMDQLVPATDLKERIQKWIETKSRSKADGN</sequence>
<organism evidence="18 19">
    <name type="scientific">Paramuricea clavata</name>
    <name type="common">Red gorgonian</name>
    <name type="synonym">Violescent sea-whip</name>
    <dbReference type="NCBI Taxonomy" id="317549"/>
    <lineage>
        <taxon>Eukaryota</taxon>
        <taxon>Metazoa</taxon>
        <taxon>Cnidaria</taxon>
        <taxon>Anthozoa</taxon>
        <taxon>Octocorallia</taxon>
        <taxon>Malacalcyonacea</taxon>
        <taxon>Plexauridae</taxon>
        <taxon>Paramuricea</taxon>
    </lineage>
</organism>
<evidence type="ECO:0000256" key="8">
    <source>
        <dbReference type="ARBA" id="ARBA00022553"/>
    </source>
</evidence>
<evidence type="ECO:0000256" key="10">
    <source>
        <dbReference type="ARBA" id="ARBA00022786"/>
    </source>
</evidence>
<evidence type="ECO:0000256" key="4">
    <source>
        <dbReference type="ARBA" id="ARBA00004906"/>
    </source>
</evidence>
<dbReference type="EMBL" id="CACRXK020006698">
    <property type="protein sequence ID" value="CAB4010168.1"/>
    <property type="molecule type" value="Genomic_DNA"/>
</dbReference>
<dbReference type="GO" id="GO:0036503">
    <property type="term" value="P:ERAD pathway"/>
    <property type="evidence" value="ECO:0007669"/>
    <property type="project" value="InterPro"/>
</dbReference>
<dbReference type="AlphaFoldDB" id="A0A6S7JDN4"/>
<evidence type="ECO:0000313" key="19">
    <source>
        <dbReference type="Proteomes" id="UP001152795"/>
    </source>
</evidence>
<comment type="caution">
    <text evidence="18">The sequence shown here is derived from an EMBL/GenBank/DDBJ whole genome shotgun (WGS) entry which is preliminary data.</text>
</comment>
<reference evidence="18" key="1">
    <citation type="submission" date="2020-04" db="EMBL/GenBank/DDBJ databases">
        <authorList>
            <person name="Alioto T."/>
            <person name="Alioto T."/>
            <person name="Gomez Garrido J."/>
        </authorList>
    </citation>
    <scope>NUCLEOTIDE SEQUENCE</scope>
    <source>
        <strain evidence="18">A484AB</strain>
    </source>
</reference>
<comment type="pathway">
    <text evidence="4">Protein modification; protein ubiquitination.</text>
</comment>
<dbReference type="Proteomes" id="UP001152795">
    <property type="component" value="Unassembled WGS sequence"/>
</dbReference>
<evidence type="ECO:0000256" key="16">
    <source>
        <dbReference type="ARBA" id="ARBA00083610"/>
    </source>
</evidence>
<evidence type="ECO:0000256" key="13">
    <source>
        <dbReference type="ARBA" id="ARBA00056267"/>
    </source>
</evidence>
<dbReference type="GO" id="GO:0005634">
    <property type="term" value="C:nucleus"/>
    <property type="evidence" value="ECO:0007669"/>
    <property type="project" value="UniProtKB-SubCell"/>
</dbReference>
<dbReference type="UniPathway" id="UPA00143"/>
<evidence type="ECO:0000256" key="11">
    <source>
        <dbReference type="ARBA" id="ARBA00022990"/>
    </source>
</evidence>